<dbReference type="Gene3D" id="1.20.1280.50">
    <property type="match status" value="1"/>
</dbReference>
<dbReference type="AlphaFoldDB" id="L8WQA3"/>
<name>L8WQA3_THACA</name>
<feature type="compositionally biased region" description="Low complexity" evidence="1">
    <location>
        <begin position="104"/>
        <end position="113"/>
    </location>
</feature>
<organism evidence="2 3">
    <name type="scientific">Thanatephorus cucumeris (strain AG1-IA)</name>
    <name type="common">Rice sheath blight fungus</name>
    <name type="synonym">Rhizoctonia solani</name>
    <dbReference type="NCBI Taxonomy" id="983506"/>
    <lineage>
        <taxon>Eukaryota</taxon>
        <taxon>Fungi</taxon>
        <taxon>Dikarya</taxon>
        <taxon>Basidiomycota</taxon>
        <taxon>Agaricomycotina</taxon>
        <taxon>Agaricomycetes</taxon>
        <taxon>Cantharellales</taxon>
        <taxon>Ceratobasidiaceae</taxon>
        <taxon>Rhizoctonia</taxon>
        <taxon>Rhizoctonia solani AG-1</taxon>
    </lineage>
</organism>
<accession>L8WQA3</accession>
<evidence type="ECO:0000313" key="3">
    <source>
        <dbReference type="Proteomes" id="UP000011668"/>
    </source>
</evidence>
<evidence type="ECO:0000256" key="1">
    <source>
        <dbReference type="SAM" id="MobiDB-lite"/>
    </source>
</evidence>
<sequence length="827" mass="92878">MDTSQFLLSPIGSLPCAPSPLARFTDTFDLPPSSKSEFADNLSSPPPFFESSSLSAFRFPTEKNEDRTQFASRNPYRRERNTSPPRLRRVRTLDLEADRTSMLSSSSPSSSRSPSPPPYGYCETFEEESEEEEDISAEEHAILAARCRAVHAERVARYHEQELSFRIRNLRASRSQPSSPSSSSGSASFPWTQPYPTHEDPVTEAEYRRARSEVRRRRRSERMRIVELGNLLDARRARVSPPQTPPPSYELSALGLTGTQNSTSVPLADQIVARMILKRRESATFRTPNHGLEPRRSSSSLRFEEDHANFLRGPIHGLAASPPVTTPGGAYTFATHWRTVGVYMRTSVRHVYASGGSWSFSPPSQSSQPPFEPKITENLDAATRTCYVNIVKNWLPPISPVNSLPTEVITRILKAFVKADLYILDSTRALGFGDDSKIAFSILNAPVILSHVCSHWRDIALHMHSLWSHIDLCPYLPIAEEVVDYIEVYAFRPGQLLLNVHVDPTAYDAFPNSDQLIRLLVSVTSRIKSLETKTLYSTSSSAKKPTVLQKCFAFYIPGALKHLTIEGKKFQGSSFFFMPIDDLYGDPKTPGVLQSAQVLGTCSFGSHRIRSVSRALRTLRRFSGPRRDTTTAHRIDNMSLDVPRDTFDTRLSNVSVLRLNGSHPSLVKQGIPRSFRTLPGLRVFELNLMIEIHLPDDVTIVPVSVYDPEELRVGLVHEESLAPLLQSVTPRPLSWFSSENGVNEEILPSVTIRLITFYLLSCGKEYRLEDLKGIFRAYPSQPVIVWRCSLGPPKRDSLLHDLLVDVCPGAMIRVAPDKHLNPTKDWW</sequence>
<protein>
    <submittedName>
        <fullName evidence="2">F-box-like domain-containing protein</fullName>
    </submittedName>
</protein>
<dbReference type="Proteomes" id="UP000011668">
    <property type="component" value="Unassembled WGS sequence"/>
</dbReference>
<dbReference type="HOGENOM" id="CLU_342612_0_0_1"/>
<dbReference type="EMBL" id="AFRT01002133">
    <property type="protein sequence ID" value="ELU38524.1"/>
    <property type="molecule type" value="Genomic_DNA"/>
</dbReference>
<feature type="region of interest" description="Disordered" evidence="1">
    <location>
        <begin position="171"/>
        <end position="218"/>
    </location>
</feature>
<keyword evidence="3" id="KW-1185">Reference proteome</keyword>
<feature type="compositionally biased region" description="Low complexity" evidence="1">
    <location>
        <begin position="172"/>
        <end position="188"/>
    </location>
</feature>
<feature type="region of interest" description="Disordered" evidence="1">
    <location>
        <begin position="27"/>
        <end position="136"/>
    </location>
</feature>
<feature type="compositionally biased region" description="Basic and acidic residues" evidence="1">
    <location>
        <begin position="197"/>
        <end position="213"/>
    </location>
</feature>
<comment type="caution">
    <text evidence="2">The sequence shown here is derived from an EMBL/GenBank/DDBJ whole genome shotgun (WGS) entry which is preliminary data.</text>
</comment>
<proteinExistence type="predicted"/>
<reference evidence="2 3" key="1">
    <citation type="journal article" date="2013" name="Nat. Commun.">
        <title>The evolution and pathogenic mechanisms of the rice sheath blight pathogen.</title>
        <authorList>
            <person name="Zheng A."/>
            <person name="Lin R."/>
            <person name="Xu L."/>
            <person name="Qin P."/>
            <person name="Tang C."/>
            <person name="Ai P."/>
            <person name="Zhang D."/>
            <person name="Liu Y."/>
            <person name="Sun Z."/>
            <person name="Feng H."/>
            <person name="Wang Y."/>
            <person name="Chen Y."/>
            <person name="Liang X."/>
            <person name="Fu R."/>
            <person name="Li Q."/>
            <person name="Zhang J."/>
            <person name="Yu X."/>
            <person name="Xie Z."/>
            <person name="Ding L."/>
            <person name="Guan P."/>
            <person name="Tang J."/>
            <person name="Liang Y."/>
            <person name="Wang S."/>
            <person name="Deng Q."/>
            <person name="Li S."/>
            <person name="Zhu J."/>
            <person name="Wang L."/>
            <person name="Liu H."/>
            <person name="Li P."/>
        </authorList>
    </citation>
    <scope>NUCLEOTIDE SEQUENCE [LARGE SCALE GENOMIC DNA]</scope>
    <source>
        <strain evidence="3">AG-1 IA</strain>
    </source>
</reference>
<gene>
    <name evidence="2" type="ORF">AG1IA_07444</name>
</gene>
<dbReference type="OrthoDB" id="3221934at2759"/>
<feature type="compositionally biased region" description="Acidic residues" evidence="1">
    <location>
        <begin position="124"/>
        <end position="136"/>
    </location>
</feature>
<evidence type="ECO:0000313" key="2">
    <source>
        <dbReference type="EMBL" id="ELU38524.1"/>
    </source>
</evidence>